<dbReference type="PROSITE" id="PS00041">
    <property type="entry name" value="HTH_ARAC_FAMILY_1"/>
    <property type="match status" value="1"/>
</dbReference>
<dbReference type="Proteomes" id="UP000076927">
    <property type="component" value="Chromosome"/>
</dbReference>
<accession>A0A172TDV9</accession>
<dbReference type="InterPro" id="IPR018060">
    <property type="entry name" value="HTH_AraC"/>
</dbReference>
<dbReference type="GO" id="GO:0043565">
    <property type="term" value="F:sequence-specific DNA binding"/>
    <property type="evidence" value="ECO:0007669"/>
    <property type="project" value="InterPro"/>
</dbReference>
<gene>
    <name evidence="5" type="ORF">SY83_00545</name>
</gene>
<sequence>MKPYFEQNKNQSGDKGVDRPFYVGYLSTEQEGYSIPPHWHYHVEIIYMALGCAVLTTGSQSYELKEGDMVLIHPCEVHSVTVPTHIPSLHYVVGFDPELLRPMPNLALQFGYLLPYAASLPHRNKVISTEVEGKNQIRDWIEEMHDEYRNKAHGFELAVTSMLYKLVVWMLRQGGERDGEHPTLSIEDPVKLELFRKTLVYLNENCHEQLSATDVAQISMMSYSRFAYWFKQLMQTSLTSYILFLRLRKAEQLLLNRSQSITEIALESGFNSPSYFIKHFKRAKGVSPMQYRKQMLQHTETESLKK</sequence>
<dbReference type="Gene3D" id="1.10.10.60">
    <property type="entry name" value="Homeodomain-like"/>
    <property type="match status" value="2"/>
</dbReference>
<dbReference type="KEGG" id="pswu:SY83_00545"/>
<dbReference type="OrthoDB" id="9772063at2"/>
<dbReference type="Pfam" id="PF12833">
    <property type="entry name" value="HTH_18"/>
    <property type="match status" value="1"/>
</dbReference>
<dbReference type="InterPro" id="IPR014710">
    <property type="entry name" value="RmlC-like_jellyroll"/>
</dbReference>
<evidence type="ECO:0000256" key="1">
    <source>
        <dbReference type="ARBA" id="ARBA00023015"/>
    </source>
</evidence>
<dbReference type="PATRIC" id="fig|1178515.4.peg.96"/>
<dbReference type="GO" id="GO:0003700">
    <property type="term" value="F:DNA-binding transcription factor activity"/>
    <property type="evidence" value="ECO:0007669"/>
    <property type="project" value="InterPro"/>
</dbReference>
<dbReference type="PROSITE" id="PS01124">
    <property type="entry name" value="HTH_ARAC_FAMILY_2"/>
    <property type="match status" value="1"/>
</dbReference>
<evidence type="ECO:0000313" key="6">
    <source>
        <dbReference type="Proteomes" id="UP000076927"/>
    </source>
</evidence>
<dbReference type="Gene3D" id="2.60.120.10">
    <property type="entry name" value="Jelly Rolls"/>
    <property type="match status" value="1"/>
</dbReference>
<dbReference type="AlphaFoldDB" id="A0A172TDV9"/>
<keyword evidence="2" id="KW-0238">DNA-binding</keyword>
<evidence type="ECO:0000256" key="2">
    <source>
        <dbReference type="ARBA" id="ARBA00023125"/>
    </source>
</evidence>
<feature type="domain" description="HTH araC/xylS-type" evidence="4">
    <location>
        <begin position="196"/>
        <end position="294"/>
    </location>
</feature>
<dbReference type="InterPro" id="IPR003313">
    <property type="entry name" value="AraC-bd"/>
</dbReference>
<dbReference type="CDD" id="cd02208">
    <property type="entry name" value="cupin_RmlC-like"/>
    <property type="match status" value="1"/>
</dbReference>
<protein>
    <recommendedName>
        <fullName evidence="4">HTH araC/xylS-type domain-containing protein</fullName>
    </recommendedName>
</protein>
<dbReference type="EMBL" id="CP011388">
    <property type="protein sequence ID" value="ANE45097.1"/>
    <property type="molecule type" value="Genomic_DNA"/>
</dbReference>
<evidence type="ECO:0000256" key="3">
    <source>
        <dbReference type="ARBA" id="ARBA00023163"/>
    </source>
</evidence>
<proteinExistence type="predicted"/>
<dbReference type="SUPFAM" id="SSF46689">
    <property type="entry name" value="Homeodomain-like"/>
    <property type="match status" value="2"/>
</dbReference>
<evidence type="ECO:0000313" key="5">
    <source>
        <dbReference type="EMBL" id="ANE45097.1"/>
    </source>
</evidence>
<evidence type="ECO:0000259" key="4">
    <source>
        <dbReference type="PROSITE" id="PS01124"/>
    </source>
</evidence>
<dbReference type="PRINTS" id="PR00032">
    <property type="entry name" value="HTHARAC"/>
</dbReference>
<dbReference type="PANTHER" id="PTHR43280:SF28">
    <property type="entry name" value="HTH-TYPE TRANSCRIPTIONAL ACTIVATOR RHAS"/>
    <property type="match status" value="1"/>
</dbReference>
<keyword evidence="1" id="KW-0805">Transcription regulation</keyword>
<dbReference type="InterPro" id="IPR009057">
    <property type="entry name" value="Homeodomain-like_sf"/>
</dbReference>
<dbReference type="RefSeq" id="WP_068603316.1">
    <property type="nucleotide sequence ID" value="NZ_CP011388.1"/>
</dbReference>
<dbReference type="SUPFAM" id="SSF51215">
    <property type="entry name" value="Regulatory protein AraC"/>
    <property type="match status" value="1"/>
</dbReference>
<name>A0A172TDV9_9BACL</name>
<organism evidence="5 6">
    <name type="scientific">Paenibacillus swuensis</name>
    <dbReference type="NCBI Taxonomy" id="1178515"/>
    <lineage>
        <taxon>Bacteria</taxon>
        <taxon>Bacillati</taxon>
        <taxon>Bacillota</taxon>
        <taxon>Bacilli</taxon>
        <taxon>Bacillales</taxon>
        <taxon>Paenibacillaceae</taxon>
        <taxon>Paenibacillus</taxon>
    </lineage>
</organism>
<keyword evidence="6" id="KW-1185">Reference proteome</keyword>
<reference evidence="5 6" key="1">
    <citation type="submission" date="2015-01" db="EMBL/GenBank/DDBJ databases">
        <title>Paenibacillus swuensis/DY6/whole genome sequencing.</title>
        <authorList>
            <person name="Kim M.K."/>
            <person name="Srinivasan S."/>
            <person name="Lee J.-J."/>
        </authorList>
    </citation>
    <scope>NUCLEOTIDE SEQUENCE [LARGE SCALE GENOMIC DNA]</scope>
    <source>
        <strain evidence="5 6">DY6</strain>
    </source>
</reference>
<dbReference type="PANTHER" id="PTHR43280">
    <property type="entry name" value="ARAC-FAMILY TRANSCRIPTIONAL REGULATOR"/>
    <property type="match status" value="1"/>
</dbReference>
<keyword evidence="3" id="KW-0804">Transcription</keyword>
<dbReference type="InterPro" id="IPR037923">
    <property type="entry name" value="HTH-like"/>
</dbReference>
<dbReference type="InterPro" id="IPR020449">
    <property type="entry name" value="Tscrpt_reg_AraC-type_HTH"/>
</dbReference>
<dbReference type="SMART" id="SM00342">
    <property type="entry name" value="HTH_ARAC"/>
    <property type="match status" value="1"/>
</dbReference>
<dbReference type="InterPro" id="IPR018062">
    <property type="entry name" value="HTH_AraC-typ_CS"/>
</dbReference>
<dbReference type="Pfam" id="PF02311">
    <property type="entry name" value="AraC_binding"/>
    <property type="match status" value="1"/>
</dbReference>
<dbReference type="STRING" id="1178515.SY83_00545"/>